<evidence type="ECO:0000256" key="7">
    <source>
        <dbReference type="ARBA" id="ARBA00023136"/>
    </source>
</evidence>
<feature type="transmembrane region" description="Helical" evidence="10">
    <location>
        <begin position="937"/>
        <end position="962"/>
    </location>
</feature>
<evidence type="ECO:0000313" key="15">
    <source>
        <dbReference type="Proteomes" id="UP001046870"/>
    </source>
</evidence>
<evidence type="ECO:0000256" key="10">
    <source>
        <dbReference type="SAM" id="Phobius"/>
    </source>
</evidence>
<dbReference type="InterPro" id="IPR013980">
    <property type="entry name" value="MANSC_dom"/>
</dbReference>
<accession>A0A9D3T7J7</accession>
<feature type="region of interest" description="Disordered" evidence="9">
    <location>
        <begin position="224"/>
        <end position="269"/>
    </location>
</feature>
<dbReference type="InterPro" id="IPR022409">
    <property type="entry name" value="PKD/Chitinase_dom"/>
</dbReference>
<dbReference type="PROSITE" id="PS50093">
    <property type="entry name" value="PKD"/>
    <property type="match status" value="1"/>
</dbReference>
<feature type="chain" id="PRO_5039688444" description="Dyslexia-associated protein" evidence="11">
    <location>
        <begin position="19"/>
        <end position="1051"/>
    </location>
</feature>
<dbReference type="CDD" id="cd00146">
    <property type="entry name" value="PKD"/>
    <property type="match status" value="3"/>
</dbReference>
<comment type="subcellular location">
    <subcellularLocation>
        <location evidence="1">Cell membrane</location>
    </subcellularLocation>
</comment>
<dbReference type="InterPro" id="IPR035986">
    <property type="entry name" value="PKD_dom_sf"/>
</dbReference>
<dbReference type="FunFam" id="2.60.40.10:FF:000257">
    <property type="entry name" value="Dyslexia-associated protein KIAA0319-like"/>
    <property type="match status" value="1"/>
</dbReference>
<dbReference type="FunFam" id="2.60.40.10:FF:000061">
    <property type="entry name" value="Dyslexia-associated protein KIAA0319 homolog"/>
    <property type="match status" value="2"/>
</dbReference>
<feature type="region of interest" description="Disordered" evidence="9">
    <location>
        <begin position="1001"/>
        <end position="1051"/>
    </location>
</feature>
<proteinExistence type="predicted"/>
<comment type="caution">
    <text evidence="14">The sequence shown here is derived from an EMBL/GenBank/DDBJ whole genome shotgun (WGS) entry which is preliminary data.</text>
</comment>
<reference evidence="14" key="1">
    <citation type="submission" date="2021-01" db="EMBL/GenBank/DDBJ databases">
        <authorList>
            <person name="Zahm M."/>
            <person name="Roques C."/>
            <person name="Cabau C."/>
            <person name="Klopp C."/>
            <person name="Donnadieu C."/>
            <person name="Jouanno E."/>
            <person name="Lampietro C."/>
            <person name="Louis A."/>
            <person name="Herpin A."/>
            <person name="Echchiki A."/>
            <person name="Berthelot C."/>
            <person name="Parey E."/>
            <person name="Roest-Crollius H."/>
            <person name="Braasch I."/>
            <person name="Postlethwait J."/>
            <person name="Bobe J."/>
            <person name="Montfort J."/>
            <person name="Bouchez O."/>
            <person name="Begum T."/>
            <person name="Mejri S."/>
            <person name="Adams A."/>
            <person name="Chen W.-J."/>
            <person name="Guiguen Y."/>
        </authorList>
    </citation>
    <scope>NUCLEOTIDE SEQUENCE</scope>
    <source>
        <strain evidence="14">YG-15Mar2019-1</strain>
        <tissue evidence="14">Brain</tissue>
    </source>
</reference>
<dbReference type="AlphaFoldDB" id="A0A9D3T7J7"/>
<dbReference type="Gene3D" id="2.60.40.10">
    <property type="entry name" value="Immunoglobulins"/>
    <property type="match status" value="5"/>
</dbReference>
<keyword evidence="6 10" id="KW-1133">Transmembrane helix</keyword>
<dbReference type="PANTHER" id="PTHR46182:SF1">
    <property type="entry name" value="DYSLEXIA-ASSOCIATED PROTEIN KIAA0319"/>
    <property type="match status" value="1"/>
</dbReference>
<dbReference type="GO" id="GO:0001764">
    <property type="term" value="P:neuron migration"/>
    <property type="evidence" value="ECO:0007669"/>
    <property type="project" value="TreeGrafter"/>
</dbReference>
<sequence length="1051" mass="114236">MRTAPALLLYLILQCTKGVVTEQCWQGPTFSETLVAPNLKSSSILRVPEVSSLARCAEACCDLLGCDLAWFFERRCYILSCQRKENCQPKQRPGTDSYVAFLQRGPPQTLVLQSLVRGQPYPGRWRPLPKPKGTDTLKDLGLFDGVQGFDDPALTPFDYPEAYRSSEDAGGVGIRGGFKTEQKESSGYLDWPAVPGREAFNLSEAGGGREEQESLQDLTKSRLLLRGPSPGSLDSVGVPPTDSSPALRSSASVPENPSDSDLSQNASASSVEAVPLFQNISADPTSQSQTRTSPPTESSPSVSSTPTPTSAPQPVKTLLVSVGDPVEVTLPQSSVELEASVIPKPQTDASYSYEWSLISSPTDHQGEIEGKNSKSVRLSGLSAGLYAVKVSVTGDSAYGEGFVNVTVNAAPRVNHPPMAVAFPESQDLTLPAGSACIDGSKSTDDDRIVGYHWEEMAGPPWELKALADTAILRLSELEAGNYTFRLTVIDSGGLTDSALAMVRVTKPVDLPPVANAGPNQTVTLPLDHLTLSSGESSDDHGITSYLWTLCPSSRNKEVTMQGVRTPLLQLSALQEGEYTFQLTVTDTAGQRSSATVTVVVQPEENDAPVAVVGPDRQLTLPVNTTVLDGSGSTDDHGIVTFHWDIVSGPPGLKVEDADKAVAMATGFRAGSYVFRLTVTDQQGAADSASLTIIVREARNLPLVAHASGSHTLILPNNSLVLRGSVSSADPSNVSYLWVRDGQSPAAGDVLYGSEQQPSLHLGNLVEGTYLFQLHVTDGRGRSSSATATVEVRPDPYRRDEVELELQVATSQVSQQQKDTVVRQLAALLHVLDSDIVVRGLRAETDVSTVLRFCVRGRDGPMPGPQLARLLRNLLLREKTDFLLFRVLRADTTMCLLHCSNRGHCDPSTKRCICDPFWMENPIRRFLDDGESNCEWNVLYVILSSFVGIVLTMSLIWTCVCCCKRRRRTKVRKKTKYTILDNMDEQERMELRPKYNLKHRSTEHNSSLMMSESEFDSEQDTIFTRERQDRAKGRSNGAAKNGDAFSYHPVDG</sequence>
<feature type="region of interest" description="Disordered" evidence="9">
    <location>
        <begin position="282"/>
        <end position="314"/>
    </location>
</feature>
<dbReference type="FunFam" id="2.60.40.10:FF:000258">
    <property type="entry name" value="Dyslexia-associated protein KIAA0319 homolog"/>
    <property type="match status" value="1"/>
</dbReference>
<dbReference type="SUPFAM" id="SSF49299">
    <property type="entry name" value="PKD domain"/>
    <property type="match status" value="4"/>
</dbReference>
<dbReference type="EMBL" id="JAFDVH010000010">
    <property type="protein sequence ID" value="KAG7470014.1"/>
    <property type="molecule type" value="Genomic_DNA"/>
</dbReference>
<keyword evidence="15" id="KW-1185">Reference proteome</keyword>
<dbReference type="InterPro" id="IPR029865">
    <property type="entry name" value="KIAA0319-like"/>
</dbReference>
<evidence type="ECO:0000256" key="4">
    <source>
        <dbReference type="ARBA" id="ARBA00022729"/>
    </source>
</evidence>
<dbReference type="InterPro" id="IPR011106">
    <property type="entry name" value="MANSC_N"/>
</dbReference>
<evidence type="ECO:0000256" key="6">
    <source>
        <dbReference type="ARBA" id="ARBA00022989"/>
    </source>
</evidence>
<dbReference type="Pfam" id="PF23620">
    <property type="entry name" value="KIAA0319"/>
    <property type="match status" value="1"/>
</dbReference>
<keyword evidence="2" id="KW-1003">Cell membrane</keyword>
<keyword evidence="5" id="KW-0677">Repeat</keyword>
<gene>
    <name evidence="14" type="ORF">MATL_G00134730</name>
</gene>
<dbReference type="Proteomes" id="UP001046870">
    <property type="component" value="Chromosome 10"/>
</dbReference>
<feature type="domain" description="MANSC" evidence="13">
    <location>
        <begin position="12"/>
        <end position="98"/>
    </location>
</feature>
<evidence type="ECO:0000256" key="11">
    <source>
        <dbReference type="SAM" id="SignalP"/>
    </source>
</evidence>
<dbReference type="GO" id="GO:0031410">
    <property type="term" value="C:cytoplasmic vesicle"/>
    <property type="evidence" value="ECO:0007669"/>
    <property type="project" value="TreeGrafter"/>
</dbReference>
<evidence type="ECO:0000256" key="1">
    <source>
        <dbReference type="ARBA" id="ARBA00004236"/>
    </source>
</evidence>
<dbReference type="InterPro" id="IPR056502">
    <property type="entry name" value="KIAA0319-like_C"/>
</dbReference>
<evidence type="ECO:0000259" key="13">
    <source>
        <dbReference type="PROSITE" id="PS50986"/>
    </source>
</evidence>
<feature type="signal peptide" evidence="11">
    <location>
        <begin position="1"/>
        <end position="18"/>
    </location>
</feature>
<feature type="compositionally biased region" description="Polar residues" evidence="9">
    <location>
        <begin position="241"/>
        <end position="269"/>
    </location>
</feature>
<dbReference type="SMART" id="SM00089">
    <property type="entry name" value="PKD"/>
    <property type="match status" value="5"/>
</dbReference>
<feature type="compositionally biased region" description="Low complexity" evidence="9">
    <location>
        <begin position="284"/>
        <end position="314"/>
    </location>
</feature>
<name>A0A9D3T7J7_MEGAT</name>
<keyword evidence="4 11" id="KW-0732">Signal</keyword>
<dbReference type="GO" id="GO:0005886">
    <property type="term" value="C:plasma membrane"/>
    <property type="evidence" value="ECO:0007669"/>
    <property type="project" value="UniProtKB-SubCell"/>
</dbReference>
<evidence type="ECO:0008006" key="16">
    <source>
        <dbReference type="Google" id="ProtNLM"/>
    </source>
</evidence>
<keyword evidence="7 10" id="KW-0472">Membrane</keyword>
<evidence type="ECO:0000256" key="9">
    <source>
        <dbReference type="SAM" id="MobiDB-lite"/>
    </source>
</evidence>
<dbReference type="Pfam" id="PF23597">
    <property type="entry name" value="KIAA0319_N"/>
    <property type="match status" value="1"/>
</dbReference>
<evidence type="ECO:0000256" key="8">
    <source>
        <dbReference type="ARBA" id="ARBA00023180"/>
    </source>
</evidence>
<dbReference type="InterPro" id="IPR000601">
    <property type="entry name" value="PKD_dom"/>
</dbReference>
<keyword evidence="8" id="KW-0325">Glycoprotein</keyword>
<evidence type="ECO:0000256" key="3">
    <source>
        <dbReference type="ARBA" id="ARBA00022692"/>
    </source>
</evidence>
<evidence type="ECO:0000313" key="14">
    <source>
        <dbReference type="EMBL" id="KAG7470014.1"/>
    </source>
</evidence>
<protein>
    <recommendedName>
        <fullName evidence="16">Dyslexia-associated protein</fullName>
    </recommendedName>
</protein>
<feature type="domain" description="PKD" evidence="12">
    <location>
        <begin position="529"/>
        <end position="601"/>
    </location>
</feature>
<evidence type="ECO:0000256" key="5">
    <source>
        <dbReference type="ARBA" id="ARBA00022737"/>
    </source>
</evidence>
<dbReference type="OrthoDB" id="536372at2759"/>
<keyword evidence="3 10" id="KW-0812">Transmembrane</keyword>
<feature type="compositionally biased region" description="Basic and acidic residues" evidence="9">
    <location>
        <begin position="1022"/>
        <end position="1031"/>
    </location>
</feature>
<evidence type="ECO:0000259" key="12">
    <source>
        <dbReference type="PROSITE" id="PS50093"/>
    </source>
</evidence>
<dbReference type="PANTHER" id="PTHR46182">
    <property type="entry name" value="FI19480P1"/>
    <property type="match status" value="1"/>
</dbReference>
<dbReference type="Pfam" id="PF22352">
    <property type="entry name" value="K319L-like_PKD"/>
    <property type="match status" value="5"/>
</dbReference>
<dbReference type="InterPro" id="IPR013783">
    <property type="entry name" value="Ig-like_fold"/>
</dbReference>
<evidence type="ECO:0000256" key="2">
    <source>
        <dbReference type="ARBA" id="ARBA00022475"/>
    </source>
</evidence>
<organism evidence="14 15">
    <name type="scientific">Megalops atlanticus</name>
    <name type="common">Tarpon</name>
    <name type="synonym">Clupea gigantea</name>
    <dbReference type="NCBI Taxonomy" id="7932"/>
    <lineage>
        <taxon>Eukaryota</taxon>
        <taxon>Metazoa</taxon>
        <taxon>Chordata</taxon>
        <taxon>Craniata</taxon>
        <taxon>Vertebrata</taxon>
        <taxon>Euteleostomi</taxon>
        <taxon>Actinopterygii</taxon>
        <taxon>Neopterygii</taxon>
        <taxon>Teleostei</taxon>
        <taxon>Elopiformes</taxon>
        <taxon>Megalopidae</taxon>
        <taxon>Megalops</taxon>
    </lineage>
</organism>
<dbReference type="SMART" id="SM00765">
    <property type="entry name" value="MANEC"/>
    <property type="match status" value="1"/>
</dbReference>
<dbReference type="PROSITE" id="PS50986">
    <property type="entry name" value="MANSC"/>
    <property type="match status" value="1"/>
</dbReference>